<feature type="compositionally biased region" description="Polar residues" evidence="1">
    <location>
        <begin position="103"/>
        <end position="144"/>
    </location>
</feature>
<accession>A0A4S4LEY9</accession>
<dbReference type="EMBL" id="SGPK01000036">
    <property type="protein sequence ID" value="THH10446.1"/>
    <property type="molecule type" value="Genomic_DNA"/>
</dbReference>
<evidence type="ECO:0000313" key="3">
    <source>
        <dbReference type="Proteomes" id="UP000308199"/>
    </source>
</evidence>
<feature type="region of interest" description="Disordered" evidence="1">
    <location>
        <begin position="299"/>
        <end position="320"/>
    </location>
</feature>
<evidence type="ECO:0000256" key="1">
    <source>
        <dbReference type="SAM" id="MobiDB-lite"/>
    </source>
</evidence>
<name>A0A4S4LEY9_9AGAM</name>
<feature type="region of interest" description="Disordered" evidence="1">
    <location>
        <begin position="216"/>
        <end position="247"/>
    </location>
</feature>
<sequence>MALMTHLSTSSTTVDTTFSSTPFVRENRSPSTCNHLDAAQRSRFIRTSRKLGKVLGTTPYIMESLPSLPAVSMSMSVTGMASKRNSAPPTPTASWSSFDLSCVQPSTQSSSEPGLSRTSTISDEQSESGSTHPFITEGSQSSHSGHSRVKTSDDELSPLAVFPGPETSRHNKLHQPVLRLPPSTSGAKRSNLTPGSPLRETFSFDVVPKRSDLGSASALLSTSSPPSCNPNPPDEVTRNPVSEDFDGDDDLEEAEIEARLRKRRMDKLMRHLGECVPSELVFGSGRPRGSMGSISIPSSVPESTMAAPASGGCVAPSGSKQTKIMRRVSVISAARSHSRSDGREIGLEYGNGTEKNDGRVKGGTRHLVEDEWTPEAYENVVRRLRRLK</sequence>
<keyword evidence="3" id="KW-1185">Reference proteome</keyword>
<comment type="caution">
    <text evidence="2">The sequence shown here is derived from an EMBL/GenBank/DDBJ whole genome shotgun (WGS) entry which is preliminary data.</text>
</comment>
<proteinExistence type="predicted"/>
<gene>
    <name evidence="2" type="ORF">EW145_g1320</name>
</gene>
<feature type="compositionally biased region" description="Polar residues" evidence="1">
    <location>
        <begin position="182"/>
        <end position="194"/>
    </location>
</feature>
<dbReference type="Proteomes" id="UP000308199">
    <property type="component" value="Unassembled WGS sequence"/>
</dbReference>
<dbReference type="AlphaFoldDB" id="A0A4S4LEY9"/>
<organism evidence="2 3">
    <name type="scientific">Phellinidium pouzarii</name>
    <dbReference type="NCBI Taxonomy" id="167371"/>
    <lineage>
        <taxon>Eukaryota</taxon>
        <taxon>Fungi</taxon>
        <taxon>Dikarya</taxon>
        <taxon>Basidiomycota</taxon>
        <taxon>Agaricomycotina</taxon>
        <taxon>Agaricomycetes</taxon>
        <taxon>Hymenochaetales</taxon>
        <taxon>Hymenochaetaceae</taxon>
        <taxon>Phellinidium</taxon>
    </lineage>
</organism>
<evidence type="ECO:0000313" key="2">
    <source>
        <dbReference type="EMBL" id="THH10446.1"/>
    </source>
</evidence>
<feature type="region of interest" description="Disordered" evidence="1">
    <location>
        <begin position="332"/>
        <end position="364"/>
    </location>
</feature>
<feature type="region of interest" description="Disordered" evidence="1">
    <location>
        <begin position="81"/>
        <end position="200"/>
    </location>
</feature>
<reference evidence="2 3" key="1">
    <citation type="submission" date="2019-02" db="EMBL/GenBank/DDBJ databases">
        <title>Genome sequencing of the rare red list fungi Phellinidium pouzarii.</title>
        <authorList>
            <person name="Buettner E."/>
            <person name="Kellner H."/>
        </authorList>
    </citation>
    <scope>NUCLEOTIDE SEQUENCE [LARGE SCALE GENOMIC DNA]</scope>
    <source>
        <strain evidence="2 3">DSM 108285</strain>
    </source>
</reference>
<feature type="compositionally biased region" description="Low complexity" evidence="1">
    <location>
        <begin position="216"/>
        <end position="226"/>
    </location>
</feature>
<protein>
    <submittedName>
        <fullName evidence="2">Uncharacterized protein</fullName>
    </submittedName>
</protein>
<dbReference type="OrthoDB" id="3215907at2759"/>